<protein>
    <recommendedName>
        <fullName evidence="2">Insulin receptor substrate 1</fullName>
    </recommendedName>
    <alternativeName>
        <fullName evidence="8">Protein chico</fullName>
    </alternativeName>
</protein>
<feature type="compositionally biased region" description="Polar residues" evidence="10">
    <location>
        <begin position="296"/>
        <end position="305"/>
    </location>
</feature>
<keyword evidence="6" id="KW-0221">Differentiation</keyword>
<evidence type="ECO:0000256" key="2">
    <source>
        <dbReference type="ARBA" id="ARBA00015710"/>
    </source>
</evidence>
<feature type="compositionally biased region" description="Polar residues" evidence="10">
    <location>
        <begin position="1"/>
        <end position="19"/>
    </location>
</feature>
<feature type="compositionally biased region" description="Low complexity" evidence="10">
    <location>
        <begin position="992"/>
        <end position="1003"/>
    </location>
</feature>
<feature type="region of interest" description="Disordered" evidence="10">
    <location>
        <begin position="731"/>
        <end position="758"/>
    </location>
</feature>
<gene>
    <name evidence="13" type="ORF">JTE90_027269</name>
</gene>
<dbReference type="GO" id="GO:0005829">
    <property type="term" value="C:cytosol"/>
    <property type="evidence" value="ECO:0007669"/>
    <property type="project" value="TreeGrafter"/>
</dbReference>
<feature type="region of interest" description="Disordered" evidence="10">
    <location>
        <begin position="874"/>
        <end position="915"/>
    </location>
</feature>
<comment type="subunit">
    <text evidence="1">Bindings to phosphatidylinositol 3-kinase and SHP2.</text>
</comment>
<organism evidence="13 14">
    <name type="scientific">Oedothorax gibbosus</name>
    <dbReference type="NCBI Taxonomy" id="931172"/>
    <lineage>
        <taxon>Eukaryota</taxon>
        <taxon>Metazoa</taxon>
        <taxon>Ecdysozoa</taxon>
        <taxon>Arthropoda</taxon>
        <taxon>Chelicerata</taxon>
        <taxon>Arachnida</taxon>
        <taxon>Araneae</taxon>
        <taxon>Araneomorphae</taxon>
        <taxon>Entelegynae</taxon>
        <taxon>Araneoidea</taxon>
        <taxon>Linyphiidae</taxon>
        <taxon>Erigoninae</taxon>
        <taxon>Oedothorax</taxon>
    </lineage>
</organism>
<dbReference type="InterPro" id="IPR001849">
    <property type="entry name" value="PH_domain"/>
</dbReference>
<evidence type="ECO:0000313" key="13">
    <source>
        <dbReference type="EMBL" id="KAG8201785.1"/>
    </source>
</evidence>
<dbReference type="PROSITE" id="PS50003">
    <property type="entry name" value="PH_DOMAIN"/>
    <property type="match status" value="1"/>
</dbReference>
<dbReference type="GO" id="GO:0005886">
    <property type="term" value="C:plasma membrane"/>
    <property type="evidence" value="ECO:0007669"/>
    <property type="project" value="TreeGrafter"/>
</dbReference>
<dbReference type="GO" id="GO:0008286">
    <property type="term" value="P:insulin receptor signaling pathway"/>
    <property type="evidence" value="ECO:0007669"/>
    <property type="project" value="InterPro"/>
</dbReference>
<dbReference type="SUPFAM" id="SSF50729">
    <property type="entry name" value="PH domain-like"/>
    <property type="match status" value="2"/>
</dbReference>
<proteinExistence type="predicted"/>
<dbReference type="PROSITE" id="PS51064">
    <property type="entry name" value="IRS_PTB"/>
    <property type="match status" value="1"/>
</dbReference>
<dbReference type="GO" id="GO:0005158">
    <property type="term" value="F:insulin receptor binding"/>
    <property type="evidence" value="ECO:0007669"/>
    <property type="project" value="InterPro"/>
</dbReference>
<dbReference type="InterPro" id="IPR011993">
    <property type="entry name" value="PH-like_dom_sf"/>
</dbReference>
<feature type="region of interest" description="Disordered" evidence="10">
    <location>
        <begin position="944"/>
        <end position="1035"/>
    </location>
</feature>
<dbReference type="PANTHER" id="PTHR10614">
    <property type="entry name" value="INSULIN RECEPTOR SUBSTRATE"/>
    <property type="match status" value="1"/>
</dbReference>
<evidence type="ECO:0000259" key="11">
    <source>
        <dbReference type="PROSITE" id="PS50003"/>
    </source>
</evidence>
<evidence type="ECO:0000256" key="3">
    <source>
        <dbReference type="ARBA" id="ARBA00022553"/>
    </source>
</evidence>
<feature type="compositionally biased region" description="Polar residues" evidence="10">
    <location>
        <begin position="731"/>
        <end position="750"/>
    </location>
</feature>
<keyword evidence="3" id="KW-0597">Phosphoprotein</keyword>
<dbReference type="Proteomes" id="UP000827092">
    <property type="component" value="Unassembled WGS sequence"/>
</dbReference>
<dbReference type="PANTHER" id="PTHR10614:SF13">
    <property type="entry name" value="INSULIN RECEPTOR SUBSTRATE 1"/>
    <property type="match status" value="1"/>
</dbReference>
<feature type="compositionally biased region" description="Low complexity" evidence="10">
    <location>
        <begin position="947"/>
        <end position="967"/>
    </location>
</feature>
<evidence type="ECO:0000256" key="6">
    <source>
        <dbReference type="ARBA" id="ARBA00022782"/>
    </source>
</evidence>
<sequence>MSQKYKSFSRGNGRNSACGSSLPPGVKRMGYLRKFKKMKRRFFVLHMESNYGVARLEYYSSEKKWKFGGEPRRCIELKSCLNISRKLHSKHKNVIALYTQDDCFSVVADSSEDMELWLNDLLEVQRNFMEVDENARGRPIYQHLWQVVIDKHDLEDDRLSLGPYRVALSSKSLFLIKMNSLDENDCFEFLLMSIRRCGHSKDHFFIELGRSSVIGAGEIYMATEGTIIAQNMHETVLSAMKSSKIREDGNPPPRPRSASTSENSNAAATRRPVAPPSSISSCGLSSSRERCDSLPNRPQSVSGNSHSCVLSALSSPYTSSGTTFRNMSSRPHSMYEWPSFNSNTGRNASFSPSSLSSTTGYSSSTEEIDKIKSQSLSFSNSQSIDNKKSLECCIPELSDEYLRMSVTGASGRKDLHNRNPNEVVTRIPDYMDMKSTANSVAEPVPKSRNIEPHPQNSISSSVQINNGYFDLSPRNTLPKAAHHSHSLYREVDNNLLSKGFKDQKKFDVGQHAICSRSIAVKKDEICKSPTTSALNSNCSMKIASEKENTSLNNKAIYGMKPPLPGRTNLKTENKSNVCPPLPTRRGELAVQGKDQSKALQLCTASKDTELQNQQVLSLDLSNKNSELEDQDVFYNTTNSVKYKNVVSPGQNTNFSCLHSAERSNTHSFPCAQICSATKSSSSYKTIFHKTEQNEVKPRSQHQNSTNKFLSAKNACDKVEIRLPIDSKVSAFSKSKPNAETTALSDQNSNRPPLAENASVGEYVNVDIKSNSPPMNQTKLGYPTPKHNPQILPPCPDDDSPSYSNLQFGKPFCPSPKPILATGHPSPKTEWPFLFPNYPEPGEVPRCPVPKTSIMAPMFRNIPNTLPAFRKQMSAPAAPPSLRPELVSPGRKSSCPVTASASMIRPSQPGTSTCSMHQEMRTNPVFPAPHGIPSVLLKVSAATKSPDHSSVSSISSASDEISSAHSSPKTNSLNFRQQPSSDCQYENVVIPQRSAMSSRPASTSSEEKELNYALLDLAPSEDAPRSPSIAKPVAPENEETLTYAQIDFAKSEGLKNISGSVREGRL</sequence>
<dbReference type="CDD" id="cd01257">
    <property type="entry name" value="PH_IRS"/>
    <property type="match status" value="1"/>
</dbReference>
<evidence type="ECO:0000256" key="10">
    <source>
        <dbReference type="SAM" id="MobiDB-lite"/>
    </source>
</evidence>
<feature type="compositionally biased region" description="Polar residues" evidence="10">
    <location>
        <begin position="968"/>
        <end position="983"/>
    </location>
</feature>
<feature type="region of interest" description="Disordered" evidence="10">
    <location>
        <begin position="562"/>
        <end position="582"/>
    </location>
</feature>
<evidence type="ECO:0000256" key="5">
    <source>
        <dbReference type="ARBA" id="ARBA00022737"/>
    </source>
</evidence>
<evidence type="ECO:0000256" key="9">
    <source>
        <dbReference type="ARBA" id="ARBA00046145"/>
    </source>
</evidence>
<feature type="compositionally biased region" description="Low complexity" evidence="10">
    <location>
        <begin position="277"/>
        <end position="286"/>
    </location>
</feature>
<evidence type="ECO:0000256" key="8">
    <source>
        <dbReference type="ARBA" id="ARBA00033282"/>
    </source>
</evidence>
<comment type="function">
    <text evidence="9">Activates phosphatidylinositol 3-kinase when bound to the regulatory p85 subunit. May mediate the control of various cellular processes by insulin-like peptides. When phosphorylated by the insulin receptor binds specifically to various cellular proteins containing SH2 domains. Involved in control of cell proliferation, cell size, and body and organ growth throughout development. Also has a role in a signaling pathway controlling the physiological response required to endure periods of low nutrient conditions. Insulin/insulin-like growth factor (IGF) signaling pathway has a role in regulating aging and is necessary in the ovary for vitellogenic maturation.</text>
</comment>
<dbReference type="Gene3D" id="2.30.29.30">
    <property type="entry name" value="Pleckstrin-homology domain (PH domain)/Phosphotyrosine-binding domain (PTB)"/>
    <property type="match status" value="2"/>
</dbReference>
<keyword evidence="14" id="KW-1185">Reference proteome</keyword>
<comment type="caution">
    <text evidence="13">The sequence shown here is derived from an EMBL/GenBank/DDBJ whole genome shotgun (WGS) entry which is preliminary data.</text>
</comment>
<feature type="region of interest" description="Disordered" evidence="10">
    <location>
        <begin position="1"/>
        <end position="21"/>
    </location>
</feature>
<dbReference type="SMART" id="SM00310">
    <property type="entry name" value="PTBI"/>
    <property type="match status" value="1"/>
</dbReference>
<dbReference type="Pfam" id="PF02174">
    <property type="entry name" value="IRS"/>
    <property type="match status" value="1"/>
</dbReference>
<dbReference type="AlphaFoldDB" id="A0AAV6W273"/>
<evidence type="ECO:0000256" key="7">
    <source>
        <dbReference type="ARBA" id="ARBA00022943"/>
    </source>
</evidence>
<dbReference type="InterPro" id="IPR002404">
    <property type="entry name" value="IRS_PTB"/>
</dbReference>
<dbReference type="PRINTS" id="PR00628">
    <property type="entry name" value="INSULINRSI"/>
</dbReference>
<name>A0AAV6W273_9ARAC</name>
<dbReference type="Pfam" id="PF00169">
    <property type="entry name" value="PH"/>
    <property type="match status" value="1"/>
</dbReference>
<evidence type="ECO:0000256" key="4">
    <source>
        <dbReference type="ARBA" id="ARBA00022604"/>
    </source>
</evidence>
<evidence type="ECO:0000313" key="14">
    <source>
        <dbReference type="Proteomes" id="UP000827092"/>
    </source>
</evidence>
<dbReference type="GO" id="GO:0043548">
    <property type="term" value="F:phosphatidylinositol 3-kinase binding"/>
    <property type="evidence" value="ECO:0007669"/>
    <property type="project" value="TreeGrafter"/>
</dbReference>
<dbReference type="InterPro" id="IPR039011">
    <property type="entry name" value="IRS"/>
</dbReference>
<dbReference type="SMART" id="SM01244">
    <property type="entry name" value="IRS"/>
    <property type="match status" value="1"/>
</dbReference>
<feature type="region of interest" description="Disordered" evidence="10">
    <location>
        <begin position="442"/>
        <end position="461"/>
    </location>
</feature>
<evidence type="ECO:0000256" key="1">
    <source>
        <dbReference type="ARBA" id="ARBA00011440"/>
    </source>
</evidence>
<dbReference type="GO" id="GO:0048477">
    <property type="term" value="P:oogenesis"/>
    <property type="evidence" value="ECO:0007669"/>
    <property type="project" value="UniProtKB-KW"/>
</dbReference>
<accession>A0AAV6W273</accession>
<evidence type="ECO:0000259" key="12">
    <source>
        <dbReference type="PROSITE" id="PS51064"/>
    </source>
</evidence>
<feature type="region of interest" description="Disordered" evidence="10">
    <location>
        <begin position="241"/>
        <end position="305"/>
    </location>
</feature>
<keyword evidence="7" id="KW-0896">Oogenesis</keyword>
<dbReference type="EMBL" id="JAFNEN010000002">
    <property type="protein sequence ID" value="KAG8201785.1"/>
    <property type="molecule type" value="Genomic_DNA"/>
</dbReference>
<keyword evidence="4" id="KW-0341">Growth regulation</keyword>
<feature type="domain" description="IRS-type PTB" evidence="12">
    <location>
        <begin position="141"/>
        <end position="247"/>
    </location>
</feature>
<feature type="compositionally biased region" description="Low complexity" evidence="10">
    <location>
        <begin position="257"/>
        <end position="269"/>
    </location>
</feature>
<dbReference type="CDD" id="cd01204">
    <property type="entry name" value="PTB_IRS"/>
    <property type="match status" value="1"/>
</dbReference>
<reference evidence="13 14" key="1">
    <citation type="journal article" date="2022" name="Nat. Ecol. Evol.">
        <title>A masculinizing supergene underlies an exaggerated male reproductive morph in a spider.</title>
        <authorList>
            <person name="Hendrickx F."/>
            <person name="De Corte Z."/>
            <person name="Sonet G."/>
            <person name="Van Belleghem S.M."/>
            <person name="Kostlbacher S."/>
            <person name="Vangestel C."/>
        </authorList>
    </citation>
    <scope>NUCLEOTIDE SEQUENCE [LARGE SCALE GENOMIC DNA]</scope>
    <source>
        <strain evidence="13">W744_W776</strain>
    </source>
</reference>
<feature type="domain" description="PH" evidence="11">
    <location>
        <begin position="25"/>
        <end position="126"/>
    </location>
</feature>
<keyword evidence="5" id="KW-0677">Repeat</keyword>
<dbReference type="SMART" id="SM00233">
    <property type="entry name" value="PH"/>
    <property type="match status" value="1"/>
</dbReference>